<comment type="caution">
    <text evidence="2">The sequence shown here is derived from an EMBL/GenBank/DDBJ whole genome shotgun (WGS) entry which is preliminary data.</text>
</comment>
<feature type="transmembrane region" description="Helical" evidence="1">
    <location>
        <begin position="36"/>
        <end position="56"/>
    </location>
</feature>
<keyword evidence="1" id="KW-1133">Transmembrane helix</keyword>
<evidence type="ECO:0000313" key="3">
    <source>
        <dbReference type="Proteomes" id="UP000294737"/>
    </source>
</evidence>
<dbReference type="Proteomes" id="UP000294737">
    <property type="component" value="Unassembled WGS sequence"/>
</dbReference>
<evidence type="ECO:0000256" key="1">
    <source>
        <dbReference type="SAM" id="Phobius"/>
    </source>
</evidence>
<accession>A0A4R6G6F3</accession>
<keyword evidence="1" id="KW-0472">Membrane</keyword>
<name>A0A4R6G6F3_9BURK</name>
<dbReference type="AlphaFoldDB" id="A0A4R6G6F3"/>
<protein>
    <submittedName>
        <fullName evidence="2">Uncharacterized protein</fullName>
    </submittedName>
</protein>
<sequence>MHSEVFPWDSDRIMFSNIKKNTMAVDTLSKRDLNELSIKLMQVLYLIAFLPIFYVFRGMEGRNISKNTYKYNNQNIASAKIKGSLRLKRMAA</sequence>
<proteinExistence type="predicted"/>
<organism evidence="2 3">
    <name type="scientific">Herminiimonas fonticola</name>
    <dbReference type="NCBI Taxonomy" id="303380"/>
    <lineage>
        <taxon>Bacteria</taxon>
        <taxon>Pseudomonadati</taxon>
        <taxon>Pseudomonadota</taxon>
        <taxon>Betaproteobacteria</taxon>
        <taxon>Burkholderiales</taxon>
        <taxon>Oxalobacteraceae</taxon>
        <taxon>Herminiimonas</taxon>
    </lineage>
</organism>
<evidence type="ECO:0000313" key="2">
    <source>
        <dbReference type="EMBL" id="TDN89510.1"/>
    </source>
</evidence>
<reference evidence="2 3" key="1">
    <citation type="submission" date="2019-03" db="EMBL/GenBank/DDBJ databases">
        <title>Genomic Encyclopedia of Type Strains, Phase IV (KMG-IV): sequencing the most valuable type-strain genomes for metagenomic binning, comparative biology and taxonomic classification.</title>
        <authorList>
            <person name="Goeker M."/>
        </authorList>
    </citation>
    <scope>NUCLEOTIDE SEQUENCE [LARGE SCALE GENOMIC DNA]</scope>
    <source>
        <strain evidence="2 3">DSM 18555</strain>
    </source>
</reference>
<gene>
    <name evidence="2" type="ORF">EV677_1567</name>
</gene>
<dbReference type="EMBL" id="SNWF01000005">
    <property type="protein sequence ID" value="TDN89510.1"/>
    <property type="molecule type" value="Genomic_DNA"/>
</dbReference>
<keyword evidence="3" id="KW-1185">Reference proteome</keyword>
<keyword evidence="1" id="KW-0812">Transmembrane</keyword>